<organism evidence="11">
    <name type="scientific">freshwater metagenome</name>
    <dbReference type="NCBI Taxonomy" id="449393"/>
    <lineage>
        <taxon>unclassified sequences</taxon>
        <taxon>metagenomes</taxon>
        <taxon>ecological metagenomes</taxon>
    </lineage>
</organism>
<protein>
    <submittedName>
        <fullName evidence="11">Unannotated protein</fullName>
    </submittedName>
</protein>
<dbReference type="InterPro" id="IPR036900">
    <property type="entry name" value="A-D-PHexomutase_C_sf"/>
</dbReference>
<evidence type="ECO:0000259" key="8">
    <source>
        <dbReference type="Pfam" id="PF02878"/>
    </source>
</evidence>
<keyword evidence="3" id="KW-0597">Phosphoprotein</keyword>
<evidence type="ECO:0000256" key="3">
    <source>
        <dbReference type="ARBA" id="ARBA00022553"/>
    </source>
</evidence>
<reference evidence="11" key="1">
    <citation type="submission" date="2020-05" db="EMBL/GenBank/DDBJ databases">
        <authorList>
            <person name="Chiriac C."/>
            <person name="Salcher M."/>
            <person name="Ghai R."/>
            <person name="Kavagutti S V."/>
        </authorList>
    </citation>
    <scope>NUCLEOTIDE SEQUENCE</scope>
</reference>
<feature type="domain" description="Alpha-D-phosphohexomutase C-terminal" evidence="7">
    <location>
        <begin position="520"/>
        <end position="542"/>
    </location>
</feature>
<dbReference type="InterPro" id="IPR005846">
    <property type="entry name" value="A-D-PHexomutase_a/b/a-III"/>
</dbReference>
<dbReference type="Pfam" id="PF00408">
    <property type="entry name" value="PGM_PMM_IV"/>
    <property type="match status" value="1"/>
</dbReference>
<dbReference type="GO" id="GO:0006166">
    <property type="term" value="P:purine ribonucleoside salvage"/>
    <property type="evidence" value="ECO:0007669"/>
    <property type="project" value="TreeGrafter"/>
</dbReference>
<keyword evidence="4" id="KW-0479">Metal-binding</keyword>
<evidence type="ECO:0000256" key="4">
    <source>
        <dbReference type="ARBA" id="ARBA00022723"/>
    </source>
</evidence>
<dbReference type="SUPFAM" id="SSF53738">
    <property type="entry name" value="Phosphoglucomutase, first 3 domains"/>
    <property type="match status" value="3"/>
</dbReference>
<sequence>MANPMASEHLAELMSKAQVWLSQDPDNHTRTQLESLVTQAPNDPAALAELTDAFIAPLEFGTAGLRGKLGAGPNRMNRVVVIQTAAGLAQYLIDTGHSGESVVIGYDGRHNSDVFARDSAAVLAGAGLIPLLFEHVVPTPVLAFAIRELNTCAGIMVTASHNPPQDNGYKVYLGDGRQIVTPADEQIAQCIRAITDVTAVPRSDVCHEVPSFVMDRYVSSLSSAIHSGPTRSEERSDVVSVYTAMHGVGWATLREAFVACDFKEPIAVIAQRDPDPDFPTVAFPNPEEKGALDLAIAQANDSHAEVLIANDPDADRLAVALPIGNGGWKTLHGDQVGCLLAWWVLERANRSGVILDGVFGSSVVSSMLLERIAQDANLKYSQTLTGFKWISRVPGLVYGYEEALGYCVNPEFVGDKDGISAATFILEMMAALKSEGRTPWDVLDDLARKYGLHSSAQVSVKVSDMSLVPQIMGRLRSSPPQTLGRFAVSQIVDLQTPDSGLPPTDGVILHLAGDSDILRARVIVRPSGTEPKIKCYLEVVSALQDVADAEVSNEAALLELSKDSQPLLLI</sequence>
<dbReference type="GO" id="GO:0000287">
    <property type="term" value="F:magnesium ion binding"/>
    <property type="evidence" value="ECO:0007669"/>
    <property type="project" value="InterPro"/>
</dbReference>
<keyword evidence="6" id="KW-0413">Isomerase</keyword>
<evidence type="ECO:0000256" key="5">
    <source>
        <dbReference type="ARBA" id="ARBA00022842"/>
    </source>
</evidence>
<dbReference type="PANTHER" id="PTHR45745">
    <property type="entry name" value="PHOSPHOMANNOMUTASE 45A"/>
    <property type="match status" value="1"/>
</dbReference>
<evidence type="ECO:0000256" key="6">
    <source>
        <dbReference type="ARBA" id="ARBA00023235"/>
    </source>
</evidence>
<dbReference type="InterPro" id="IPR005844">
    <property type="entry name" value="A-D-PHexomutase_a/b/a-I"/>
</dbReference>
<dbReference type="GO" id="GO:0005975">
    <property type="term" value="P:carbohydrate metabolic process"/>
    <property type="evidence" value="ECO:0007669"/>
    <property type="project" value="InterPro"/>
</dbReference>
<dbReference type="InterPro" id="IPR016055">
    <property type="entry name" value="A-D-PHexomutase_a/b/a-I/II/III"/>
</dbReference>
<dbReference type="EMBL" id="CAESAJ010000169">
    <property type="protein sequence ID" value="CAB4343602.1"/>
    <property type="molecule type" value="Genomic_DNA"/>
</dbReference>
<dbReference type="Pfam" id="PF02878">
    <property type="entry name" value="PGM_PMM_I"/>
    <property type="match status" value="1"/>
</dbReference>
<dbReference type="InterPro" id="IPR005845">
    <property type="entry name" value="A-D-PHexomutase_a/b/a-II"/>
</dbReference>
<feature type="domain" description="Alpha-D-phosphohexomutase alpha/beta/alpha" evidence="10">
    <location>
        <begin position="333"/>
        <end position="450"/>
    </location>
</feature>
<dbReference type="Pfam" id="PF02879">
    <property type="entry name" value="PGM_PMM_II"/>
    <property type="match status" value="1"/>
</dbReference>
<dbReference type="Pfam" id="PF02880">
    <property type="entry name" value="PGM_PMM_III"/>
    <property type="match status" value="1"/>
</dbReference>
<evidence type="ECO:0000259" key="10">
    <source>
        <dbReference type="Pfam" id="PF02880"/>
    </source>
</evidence>
<feature type="domain" description="Alpha-D-phosphohexomutase alpha/beta/alpha" evidence="8">
    <location>
        <begin position="59"/>
        <end position="195"/>
    </location>
</feature>
<evidence type="ECO:0000256" key="1">
    <source>
        <dbReference type="ARBA" id="ARBA00001946"/>
    </source>
</evidence>
<proteinExistence type="inferred from homology"/>
<feature type="domain" description="Alpha-D-phosphohexomutase alpha/beta/alpha" evidence="9">
    <location>
        <begin position="216"/>
        <end position="320"/>
    </location>
</feature>
<dbReference type="CDD" id="cd05799">
    <property type="entry name" value="PGM2"/>
    <property type="match status" value="1"/>
</dbReference>
<evidence type="ECO:0000256" key="2">
    <source>
        <dbReference type="ARBA" id="ARBA00010231"/>
    </source>
</evidence>
<comment type="similarity">
    <text evidence="2">Belongs to the phosphohexose mutase family.</text>
</comment>
<comment type="cofactor">
    <cofactor evidence="1">
        <name>Mg(2+)</name>
        <dbReference type="ChEBI" id="CHEBI:18420"/>
    </cofactor>
</comment>
<dbReference type="InterPro" id="IPR005843">
    <property type="entry name" value="A-D-PHexomutase_C"/>
</dbReference>
<keyword evidence="5" id="KW-0460">Magnesium</keyword>
<dbReference type="AlphaFoldDB" id="A0A6J5ZQK4"/>
<dbReference type="PANTHER" id="PTHR45745:SF1">
    <property type="entry name" value="PHOSPHOGLUCOMUTASE 2B-RELATED"/>
    <property type="match status" value="1"/>
</dbReference>
<dbReference type="Gene3D" id="3.40.120.10">
    <property type="entry name" value="Alpha-D-Glucose-1,6-Bisphosphate, subunit A, domain 3"/>
    <property type="match status" value="3"/>
</dbReference>
<evidence type="ECO:0000313" key="11">
    <source>
        <dbReference type="EMBL" id="CAB4343602.1"/>
    </source>
</evidence>
<name>A0A6J5ZQK4_9ZZZZ</name>
<gene>
    <name evidence="11" type="ORF">UFOPK3770_01196</name>
</gene>
<accession>A0A6J5ZQK4</accession>
<evidence type="ECO:0000259" key="9">
    <source>
        <dbReference type="Pfam" id="PF02879"/>
    </source>
</evidence>
<dbReference type="PROSITE" id="PS00710">
    <property type="entry name" value="PGM_PMM"/>
    <property type="match status" value="1"/>
</dbReference>
<evidence type="ECO:0000259" key="7">
    <source>
        <dbReference type="Pfam" id="PF00408"/>
    </source>
</evidence>
<dbReference type="GO" id="GO:0008973">
    <property type="term" value="F:phosphopentomutase activity"/>
    <property type="evidence" value="ECO:0007669"/>
    <property type="project" value="TreeGrafter"/>
</dbReference>
<dbReference type="InterPro" id="IPR016066">
    <property type="entry name" value="A-D-PHexomutase_CS"/>
</dbReference>
<dbReference type="SUPFAM" id="SSF55957">
    <property type="entry name" value="Phosphoglucomutase, C-terminal domain"/>
    <property type="match status" value="1"/>
</dbReference>
<dbReference type="Gene3D" id="3.30.310.50">
    <property type="entry name" value="Alpha-D-phosphohexomutase, C-terminal domain"/>
    <property type="match status" value="1"/>
</dbReference>